<dbReference type="AlphaFoldDB" id="A0A1L3F972"/>
<evidence type="ECO:0000256" key="1">
    <source>
        <dbReference type="SAM" id="MobiDB-lite"/>
    </source>
</evidence>
<dbReference type="EMBL" id="CP017637">
    <property type="protein sequence ID" value="APG09860.1"/>
    <property type="molecule type" value="Genomic_DNA"/>
</dbReference>
<accession>A0A1L3F972</accession>
<name>A0A1L3F972_BRAJP</name>
<gene>
    <name evidence="2" type="ORF">BKD09_16105</name>
</gene>
<proteinExistence type="predicted"/>
<organism evidence="2 3">
    <name type="scientific">Bradyrhizobium japonicum</name>
    <dbReference type="NCBI Taxonomy" id="375"/>
    <lineage>
        <taxon>Bacteria</taxon>
        <taxon>Pseudomonadati</taxon>
        <taxon>Pseudomonadota</taxon>
        <taxon>Alphaproteobacteria</taxon>
        <taxon>Hyphomicrobiales</taxon>
        <taxon>Nitrobacteraceae</taxon>
        <taxon>Bradyrhizobium</taxon>
    </lineage>
</organism>
<dbReference type="Proteomes" id="UP000181962">
    <property type="component" value="Chromosome"/>
</dbReference>
<evidence type="ECO:0000313" key="2">
    <source>
        <dbReference type="EMBL" id="APG09860.1"/>
    </source>
</evidence>
<protein>
    <submittedName>
        <fullName evidence="2">Uncharacterized protein</fullName>
    </submittedName>
</protein>
<feature type="region of interest" description="Disordered" evidence="1">
    <location>
        <begin position="83"/>
        <end position="113"/>
    </location>
</feature>
<reference evidence="2 3" key="1">
    <citation type="submission" date="2016-11" db="EMBL/GenBank/DDBJ databases">
        <title>Complete Genome Sequence of Bradyrhizobium sp. strain J5, an isolated from soybean nodule in Hokkaido.</title>
        <authorList>
            <person name="Kanehara K."/>
        </authorList>
    </citation>
    <scope>NUCLEOTIDE SEQUENCE [LARGE SCALE GENOMIC DNA]</scope>
    <source>
        <strain evidence="2 3">J5</strain>
    </source>
</reference>
<dbReference type="OrthoDB" id="7477898at2"/>
<dbReference type="RefSeq" id="WP_071911047.1">
    <property type="nucleotide sequence ID" value="NZ_CP017637.1"/>
</dbReference>
<sequence>MRPTTADDNVFDFNALLHPGTVFEAPRDVLDHPALTLAEKRAILASWASDASAIASCPSMRAPAGLKKPVSIDEILDALRALDGGPRMPPGGKPYRLRSTERAAAAAEVRRPR</sequence>
<evidence type="ECO:0000313" key="3">
    <source>
        <dbReference type="Proteomes" id="UP000181962"/>
    </source>
</evidence>